<evidence type="ECO:0000259" key="2">
    <source>
        <dbReference type="Pfam" id="PF00391"/>
    </source>
</evidence>
<dbReference type="EMBL" id="JAJOMB010000009">
    <property type="protein sequence ID" value="MCD5312858.1"/>
    <property type="molecule type" value="Genomic_DNA"/>
</dbReference>
<dbReference type="GO" id="GO:0016301">
    <property type="term" value="F:kinase activity"/>
    <property type="evidence" value="ECO:0007669"/>
    <property type="project" value="InterPro"/>
</dbReference>
<sequence length="381" mass="39341">MIVPLAGAGPECGGKARTLGVLARRGFPVPLGWVVVDPATDAGWPAGAASWPGPFAVRSSGREEDGEQASFAGQLLTELNVSHADLAESVLRVAGSGQGTQAYAKRLNHAGSASVPVLVMPMLAAEVSGVMFTRHPVTGAAETVIEAAPGLGDQIGEGRVTPQRWTGGQRSDAETAGRSRASPREPENFSQKAVLAAAQIQELTELGRRIEAVLGPAQDVEWAVQAGQIWILQARPITGSAFSAARTRPHHSPDATHEPGGSSNSQPTTDRPSTSLLGTASSPGRICAPAAVILSLNDFQKFGPGQVLVCRTTSPAWTPLIAQAAAVVTEVGGILSHAAIVAREFGIPAITEVPDATSRIRPGQSLTVDGTNGVITIEEQP</sequence>
<dbReference type="Gene3D" id="3.50.30.10">
    <property type="entry name" value="Phosphohistidine domain"/>
    <property type="match status" value="1"/>
</dbReference>
<dbReference type="InterPro" id="IPR008279">
    <property type="entry name" value="PEP-util_enz_mobile_dom"/>
</dbReference>
<dbReference type="InterPro" id="IPR002192">
    <property type="entry name" value="PPDK_AMP/ATP-bd"/>
</dbReference>
<dbReference type="GO" id="GO:0005524">
    <property type="term" value="F:ATP binding"/>
    <property type="evidence" value="ECO:0007669"/>
    <property type="project" value="InterPro"/>
</dbReference>
<keyword evidence="5" id="KW-1185">Reference proteome</keyword>
<evidence type="ECO:0000256" key="1">
    <source>
        <dbReference type="SAM" id="MobiDB-lite"/>
    </source>
</evidence>
<proteinExistence type="predicted"/>
<gene>
    <name evidence="4" type="ORF">LR394_18275</name>
</gene>
<feature type="region of interest" description="Disordered" evidence="1">
    <location>
        <begin position="152"/>
        <end position="190"/>
    </location>
</feature>
<comment type="caution">
    <text evidence="4">The sequence shown here is derived from an EMBL/GenBank/DDBJ whole genome shotgun (WGS) entry which is preliminary data.</text>
</comment>
<feature type="region of interest" description="Disordered" evidence="1">
    <location>
        <begin position="243"/>
        <end position="280"/>
    </location>
</feature>
<dbReference type="RefSeq" id="WP_231443511.1">
    <property type="nucleotide sequence ID" value="NZ_JAJOMB010000009.1"/>
</dbReference>
<accession>A0A9X1NGT8</accession>
<dbReference type="InterPro" id="IPR013815">
    <property type="entry name" value="ATP_grasp_subdomain_1"/>
</dbReference>
<dbReference type="AlphaFoldDB" id="A0A9X1NGT8"/>
<protein>
    <recommendedName>
        <fullName evidence="6">Pyruvate, water dikinase</fullName>
    </recommendedName>
</protein>
<evidence type="ECO:0000259" key="3">
    <source>
        <dbReference type="Pfam" id="PF01326"/>
    </source>
</evidence>
<dbReference type="Gene3D" id="3.30.470.20">
    <property type="entry name" value="ATP-grasp fold, B domain"/>
    <property type="match status" value="1"/>
</dbReference>
<dbReference type="PANTHER" id="PTHR43615">
    <property type="entry name" value="PHOSPHOENOLPYRUVATE SYNTHASE-RELATED"/>
    <property type="match status" value="1"/>
</dbReference>
<dbReference type="Pfam" id="PF01326">
    <property type="entry name" value="PPDK_N"/>
    <property type="match status" value="1"/>
</dbReference>
<feature type="compositionally biased region" description="Polar residues" evidence="1">
    <location>
        <begin position="261"/>
        <end position="280"/>
    </location>
</feature>
<dbReference type="Pfam" id="PF00391">
    <property type="entry name" value="PEP-utilizers"/>
    <property type="match status" value="1"/>
</dbReference>
<feature type="domain" description="Pyruvate phosphate dikinase AMP/ATP-binding" evidence="3">
    <location>
        <begin position="54"/>
        <end position="244"/>
    </location>
</feature>
<evidence type="ECO:0000313" key="5">
    <source>
        <dbReference type="Proteomes" id="UP001138997"/>
    </source>
</evidence>
<feature type="domain" description="PEP-utilising enzyme mobile" evidence="2">
    <location>
        <begin position="304"/>
        <end position="373"/>
    </location>
</feature>
<dbReference type="InterPro" id="IPR036637">
    <property type="entry name" value="Phosphohistidine_dom_sf"/>
</dbReference>
<dbReference type="Gene3D" id="3.30.1490.20">
    <property type="entry name" value="ATP-grasp fold, A domain"/>
    <property type="match status" value="1"/>
</dbReference>
<dbReference type="SUPFAM" id="SSF52009">
    <property type="entry name" value="Phosphohistidine domain"/>
    <property type="match status" value="1"/>
</dbReference>
<dbReference type="SUPFAM" id="SSF56059">
    <property type="entry name" value="Glutathione synthetase ATP-binding domain-like"/>
    <property type="match status" value="1"/>
</dbReference>
<organism evidence="4 5">
    <name type="scientific">Kineosporia babensis</name>
    <dbReference type="NCBI Taxonomy" id="499548"/>
    <lineage>
        <taxon>Bacteria</taxon>
        <taxon>Bacillati</taxon>
        <taxon>Actinomycetota</taxon>
        <taxon>Actinomycetes</taxon>
        <taxon>Kineosporiales</taxon>
        <taxon>Kineosporiaceae</taxon>
        <taxon>Kineosporia</taxon>
    </lineage>
</organism>
<evidence type="ECO:0008006" key="6">
    <source>
        <dbReference type="Google" id="ProtNLM"/>
    </source>
</evidence>
<evidence type="ECO:0000313" key="4">
    <source>
        <dbReference type="EMBL" id="MCD5312858.1"/>
    </source>
</evidence>
<name>A0A9X1NGT8_9ACTN</name>
<reference evidence="4" key="1">
    <citation type="submission" date="2021-11" db="EMBL/GenBank/DDBJ databases">
        <title>Streptomyces corallinus and Kineosporia corallina sp. nov., two new coral-derived marine actinobacteria.</title>
        <authorList>
            <person name="Buangrab K."/>
            <person name="Sutthacheep M."/>
            <person name="Yeemin T."/>
            <person name="Harunari E."/>
            <person name="Igarashi Y."/>
            <person name="Sripreechasak P."/>
            <person name="Kanchanasin P."/>
            <person name="Tanasupawat S."/>
            <person name="Phongsopitanun W."/>
        </authorList>
    </citation>
    <scope>NUCLEOTIDE SEQUENCE</scope>
    <source>
        <strain evidence="4">JCM 31032</strain>
    </source>
</reference>
<dbReference type="PANTHER" id="PTHR43615:SF1">
    <property type="entry name" value="PPDK_N DOMAIN-CONTAINING PROTEIN"/>
    <property type="match status" value="1"/>
</dbReference>
<feature type="compositionally biased region" description="Basic and acidic residues" evidence="1">
    <location>
        <begin position="171"/>
        <end position="187"/>
    </location>
</feature>
<dbReference type="Proteomes" id="UP001138997">
    <property type="component" value="Unassembled WGS sequence"/>
</dbReference>
<dbReference type="InterPro" id="IPR051549">
    <property type="entry name" value="PEP_Utilizing_Enz"/>
</dbReference>